<protein>
    <recommendedName>
        <fullName evidence="6">PKD domain-containing protein</fullName>
    </recommendedName>
</protein>
<feature type="domain" description="PKD" evidence="6">
    <location>
        <begin position="215"/>
        <end position="280"/>
    </location>
</feature>
<comment type="caution">
    <text evidence="7">The sequence shown here is derived from an EMBL/GenBank/DDBJ whole genome shotgun (WGS) entry which is preliminary data.</text>
</comment>
<dbReference type="Pfam" id="PF00801">
    <property type="entry name" value="PKD"/>
    <property type="match status" value="2"/>
</dbReference>
<dbReference type="InterPro" id="IPR013783">
    <property type="entry name" value="Ig-like_fold"/>
</dbReference>
<dbReference type="PANTHER" id="PTHR46730">
    <property type="entry name" value="POLYCYSTIN-1"/>
    <property type="match status" value="1"/>
</dbReference>
<sequence length="630" mass="71922">MNWGTRSTCVLHVGNGIDVYTQPCDRHSVVGIPHFFDTVGVFNPSVYANNTINSGSVYSSLGPIYVQVPVSGYSVICRDSCVNNIGPPYTPTYSFDMNFILLFSINVDKPTNASYIIDYGDGTVTMATDMPEDYFSYSWNNYRVFDFNHTYTRGNNYTVKVIIWNLVSNVTYEVKHDLFEVIKDLDFTVTEIDPVTGNYKAGGGPDQNYFALEHEIRFLASHTRGTHVTYTWVYGDDDIYSVYFDKESLHFYTDDFTFTVDLIATNKLSSRNISKTIHIQRGCWNISLSVDDPRSKNTSFDYQFDLGAIGTNACYYVDFVDKTSVPSQYLMFGDTTQCSQVPEWSHEWTNPNRNFFELDSAAWRISHENDTSKNITIRNMFMWQGVYPVRIQCKNKVSHTMYNYTTRVTKGPCWWPYVNLTRPNKCFSPMCDENNVKTHYRSNKLIIYSDVVINCTATNISIYTWSVFKVNENTGNETELSSSSLGNADLQSIGARLLIIESTYLEYGLYRFSLNVSMNELMGMYTIDTVYIRIIPTPLVVQISGGSMQKKKWGTPLSVDGITMTYDPDIDQSDKTGLTFIWLCRRLCESWPEFDADFNIIAPMEENCTYTPAFANDRGCSKVDNFDSSG</sequence>
<reference evidence="7 8" key="1">
    <citation type="submission" date="2022-12" db="EMBL/GenBank/DDBJ databases">
        <title>Chromosome-level genome of Tegillarca granosa.</title>
        <authorList>
            <person name="Kim J."/>
        </authorList>
    </citation>
    <scope>NUCLEOTIDE SEQUENCE [LARGE SCALE GENOMIC DNA]</scope>
    <source>
        <strain evidence="7">Teg-2019</strain>
        <tissue evidence="7">Adductor muscle</tissue>
    </source>
</reference>
<evidence type="ECO:0000313" key="7">
    <source>
        <dbReference type="EMBL" id="KAJ8319269.1"/>
    </source>
</evidence>
<accession>A0ABQ9FPS9</accession>
<keyword evidence="5" id="KW-0472">Membrane</keyword>
<proteinExistence type="predicted"/>
<evidence type="ECO:0000256" key="5">
    <source>
        <dbReference type="ARBA" id="ARBA00023136"/>
    </source>
</evidence>
<gene>
    <name evidence="7" type="ORF">KUTeg_004360</name>
</gene>
<dbReference type="EMBL" id="JARBDR010000214">
    <property type="protein sequence ID" value="KAJ8319269.1"/>
    <property type="molecule type" value="Genomic_DNA"/>
</dbReference>
<comment type="subcellular location">
    <subcellularLocation>
        <location evidence="1">Membrane</location>
    </subcellularLocation>
</comment>
<dbReference type="InterPro" id="IPR000601">
    <property type="entry name" value="PKD_dom"/>
</dbReference>
<evidence type="ECO:0000256" key="1">
    <source>
        <dbReference type="ARBA" id="ARBA00004370"/>
    </source>
</evidence>
<evidence type="ECO:0000256" key="4">
    <source>
        <dbReference type="ARBA" id="ARBA00022989"/>
    </source>
</evidence>
<dbReference type="PROSITE" id="PS50093">
    <property type="entry name" value="PKD"/>
    <property type="match status" value="1"/>
</dbReference>
<organism evidence="7 8">
    <name type="scientific">Tegillarca granosa</name>
    <name type="common">Malaysian cockle</name>
    <name type="synonym">Anadara granosa</name>
    <dbReference type="NCBI Taxonomy" id="220873"/>
    <lineage>
        <taxon>Eukaryota</taxon>
        <taxon>Metazoa</taxon>
        <taxon>Spiralia</taxon>
        <taxon>Lophotrochozoa</taxon>
        <taxon>Mollusca</taxon>
        <taxon>Bivalvia</taxon>
        <taxon>Autobranchia</taxon>
        <taxon>Pteriomorphia</taxon>
        <taxon>Arcoida</taxon>
        <taxon>Arcoidea</taxon>
        <taxon>Arcidae</taxon>
        <taxon>Tegillarca</taxon>
    </lineage>
</organism>
<dbReference type="Pfam" id="PF02010">
    <property type="entry name" value="REJ"/>
    <property type="match status" value="1"/>
</dbReference>
<dbReference type="InterPro" id="IPR002859">
    <property type="entry name" value="PKD/REJ-like"/>
</dbReference>
<evidence type="ECO:0000259" key="6">
    <source>
        <dbReference type="PROSITE" id="PS50093"/>
    </source>
</evidence>
<keyword evidence="8" id="KW-1185">Reference proteome</keyword>
<evidence type="ECO:0000256" key="2">
    <source>
        <dbReference type="ARBA" id="ARBA00022692"/>
    </source>
</evidence>
<dbReference type="PANTHER" id="PTHR46730:SF1">
    <property type="entry name" value="PLAT DOMAIN-CONTAINING PROTEIN"/>
    <property type="match status" value="1"/>
</dbReference>
<keyword evidence="4" id="KW-1133">Transmembrane helix</keyword>
<name>A0ABQ9FPS9_TEGGR</name>
<dbReference type="Proteomes" id="UP001217089">
    <property type="component" value="Unassembled WGS sequence"/>
</dbReference>
<keyword evidence="3" id="KW-0677">Repeat</keyword>
<evidence type="ECO:0000256" key="3">
    <source>
        <dbReference type="ARBA" id="ARBA00022737"/>
    </source>
</evidence>
<keyword evidence="2" id="KW-0812">Transmembrane</keyword>
<evidence type="ECO:0000313" key="8">
    <source>
        <dbReference type="Proteomes" id="UP001217089"/>
    </source>
</evidence>
<dbReference type="Gene3D" id="2.60.40.10">
    <property type="entry name" value="Immunoglobulins"/>
    <property type="match status" value="1"/>
</dbReference>
<dbReference type="SUPFAM" id="SSF49299">
    <property type="entry name" value="PKD domain"/>
    <property type="match status" value="1"/>
</dbReference>
<dbReference type="InterPro" id="IPR035986">
    <property type="entry name" value="PKD_dom_sf"/>
</dbReference>